<protein>
    <submittedName>
        <fullName evidence="2">SCP-like protein</fullName>
    </submittedName>
</protein>
<organism evidence="2 3">
    <name type="scientific">Ancylostoma duodenale</name>
    <dbReference type="NCBI Taxonomy" id="51022"/>
    <lineage>
        <taxon>Eukaryota</taxon>
        <taxon>Metazoa</taxon>
        <taxon>Ecdysozoa</taxon>
        <taxon>Nematoda</taxon>
        <taxon>Chromadorea</taxon>
        <taxon>Rhabditida</taxon>
        <taxon>Rhabditina</taxon>
        <taxon>Rhabditomorpha</taxon>
        <taxon>Strongyloidea</taxon>
        <taxon>Ancylostomatidae</taxon>
        <taxon>Ancylostomatinae</taxon>
        <taxon>Ancylostoma</taxon>
    </lineage>
</organism>
<feature type="domain" description="SCP" evidence="1">
    <location>
        <begin position="20"/>
        <end position="147"/>
    </location>
</feature>
<evidence type="ECO:0000259" key="1">
    <source>
        <dbReference type="SMART" id="SM00198"/>
    </source>
</evidence>
<dbReference type="EMBL" id="KN732320">
    <property type="protein sequence ID" value="KIH59111.1"/>
    <property type="molecule type" value="Genomic_DNA"/>
</dbReference>
<proteinExistence type="predicted"/>
<dbReference type="Pfam" id="PF00188">
    <property type="entry name" value="CAP"/>
    <property type="match status" value="1"/>
</dbReference>
<dbReference type="CDD" id="cd05380">
    <property type="entry name" value="CAP_euk"/>
    <property type="match status" value="1"/>
</dbReference>
<dbReference type="InterPro" id="IPR014044">
    <property type="entry name" value="CAP_dom"/>
</dbReference>
<accession>A0A0C2GQ52</accession>
<dbReference type="InterPro" id="IPR035940">
    <property type="entry name" value="CAP_sf"/>
</dbReference>
<sequence length="165" mass="19622">MNRRYSNADFNCAKEQNKDNLRDLFLHFHNEARRRVADGRQPTANGKKLKSAKNMYKLKWNCTMEQIAQDHIETCSGKMEGFGSWDSNSRTYRMNVPRFGAPKPWINRALKEWWDVILEVDLGKDNKYSDVSLYYVANVREQVYYLQYVKRIHTHKGKDLKLKKI</sequence>
<dbReference type="Gene3D" id="3.40.33.10">
    <property type="entry name" value="CAP"/>
    <property type="match status" value="1"/>
</dbReference>
<evidence type="ECO:0000313" key="2">
    <source>
        <dbReference type="EMBL" id="KIH59111.1"/>
    </source>
</evidence>
<reference evidence="2 3" key="1">
    <citation type="submission" date="2013-12" db="EMBL/GenBank/DDBJ databases">
        <title>Draft genome of the parsitic nematode Ancylostoma duodenale.</title>
        <authorList>
            <person name="Mitreva M."/>
        </authorList>
    </citation>
    <scope>NUCLEOTIDE SEQUENCE [LARGE SCALE GENOMIC DNA]</scope>
    <source>
        <strain evidence="2 3">Zhejiang</strain>
    </source>
</reference>
<dbReference type="AlphaFoldDB" id="A0A0C2GQ52"/>
<dbReference type="SMART" id="SM00198">
    <property type="entry name" value="SCP"/>
    <property type="match status" value="1"/>
</dbReference>
<dbReference type="SUPFAM" id="SSF55797">
    <property type="entry name" value="PR-1-like"/>
    <property type="match status" value="1"/>
</dbReference>
<dbReference type="Proteomes" id="UP000054047">
    <property type="component" value="Unassembled WGS sequence"/>
</dbReference>
<gene>
    <name evidence="2" type="ORF">ANCDUO_10673</name>
</gene>
<keyword evidence="3" id="KW-1185">Reference proteome</keyword>
<evidence type="ECO:0000313" key="3">
    <source>
        <dbReference type="Proteomes" id="UP000054047"/>
    </source>
</evidence>
<name>A0A0C2GQ52_9BILA</name>